<evidence type="ECO:0000313" key="4">
    <source>
        <dbReference type="Proteomes" id="UP000243799"/>
    </source>
</evidence>
<dbReference type="RefSeq" id="WP_091669226.1">
    <property type="nucleotide sequence ID" value="NZ_FOKG01000001.1"/>
</dbReference>
<evidence type="ECO:0000313" key="3">
    <source>
        <dbReference type="EMBL" id="SFA83625.1"/>
    </source>
</evidence>
<proteinExistence type="predicted"/>
<feature type="transmembrane region" description="Helical" evidence="2">
    <location>
        <begin position="49"/>
        <end position="68"/>
    </location>
</feature>
<keyword evidence="2" id="KW-0812">Transmembrane</keyword>
<gene>
    <name evidence="3" type="ORF">SAMN05216266_101737</name>
</gene>
<evidence type="ECO:0000256" key="2">
    <source>
        <dbReference type="SAM" id="Phobius"/>
    </source>
</evidence>
<feature type="region of interest" description="Disordered" evidence="1">
    <location>
        <begin position="92"/>
        <end position="147"/>
    </location>
</feature>
<dbReference type="Proteomes" id="UP000243799">
    <property type="component" value="Unassembled WGS sequence"/>
</dbReference>
<dbReference type="OrthoDB" id="3695075at2"/>
<organism evidence="3 4">
    <name type="scientific">Amycolatopsis marina</name>
    <dbReference type="NCBI Taxonomy" id="490629"/>
    <lineage>
        <taxon>Bacteria</taxon>
        <taxon>Bacillati</taxon>
        <taxon>Actinomycetota</taxon>
        <taxon>Actinomycetes</taxon>
        <taxon>Pseudonocardiales</taxon>
        <taxon>Pseudonocardiaceae</taxon>
        <taxon>Amycolatopsis</taxon>
    </lineage>
</organism>
<name>A0A1I0W4F2_9PSEU</name>
<sequence>MSGPQDAEDPLGEELRTLFADDRLDLHPVPQARASIVSGARRIRRRRTALSGGGAAVVVALVASTVLFNNRTPGEDAPPAGSDTALAIESAAPTPTSARIESGSAELPPPPDVADEPRADSSGKPQGSVASSAPASPESTFQAVSGPVLGPDGYGGLRLGMSFSDAAATGELAVDASTAPPAEGCGSYQLTEGDSAVREVVVSAEQGIVTFSASAAQTPEGIGAGSRLEQLRQAYPKAARGSVTYSAPTGSGGSYVFYVAGEQVDSMQLIAEAVPC</sequence>
<protein>
    <submittedName>
        <fullName evidence="3">Uncharacterized protein</fullName>
    </submittedName>
</protein>
<keyword evidence="2" id="KW-0472">Membrane</keyword>
<keyword evidence="4" id="KW-1185">Reference proteome</keyword>
<dbReference type="STRING" id="490629.SAMN05216266_101737"/>
<reference evidence="4" key="1">
    <citation type="submission" date="2016-10" db="EMBL/GenBank/DDBJ databases">
        <authorList>
            <person name="Varghese N."/>
            <person name="Submissions S."/>
        </authorList>
    </citation>
    <scope>NUCLEOTIDE SEQUENCE [LARGE SCALE GENOMIC DNA]</scope>
    <source>
        <strain evidence="4">CGMCC 4.3568</strain>
    </source>
</reference>
<evidence type="ECO:0000256" key="1">
    <source>
        <dbReference type="SAM" id="MobiDB-lite"/>
    </source>
</evidence>
<keyword evidence="2" id="KW-1133">Transmembrane helix</keyword>
<accession>A0A1I0W4F2</accession>
<dbReference type="EMBL" id="FOKG01000001">
    <property type="protein sequence ID" value="SFA83625.1"/>
    <property type="molecule type" value="Genomic_DNA"/>
</dbReference>
<dbReference type="AlphaFoldDB" id="A0A1I0W4F2"/>